<evidence type="ECO:0000313" key="7">
    <source>
        <dbReference type="Proteomes" id="UP000515146"/>
    </source>
</evidence>
<dbReference type="PROSITE" id="PS50280">
    <property type="entry name" value="SET"/>
    <property type="match status" value="1"/>
</dbReference>
<evidence type="ECO:0000256" key="1">
    <source>
        <dbReference type="ARBA" id="ARBA00022723"/>
    </source>
</evidence>
<dbReference type="InParanoid" id="A0A6P6YAM5"/>
<evidence type="ECO:0000313" key="8">
    <source>
        <dbReference type="RefSeq" id="XP_027201644.1"/>
    </source>
</evidence>
<sequence length="383" mass="45990">MIISNRNYKAGNIISSNLPFVHVLNENSKGDYCDYCFVKLIKNSKQQKCDQCKQMFYCQIECKQKDSIKHELECQIYRKYFHIIQPEFCRFLLRLYLYAKHYPDSLSNEQYKFGHHNNTNNNRCFNDLITHRQEIENDQNPMEIFQTICSKFKSIQIEFDRENLLEFFCKIRINCFPIFDCPVNKIGSGIYLAESKLNHSCLPNAIIIYDGYRIVIEALESIKSGDEISISYLDLKYPKNIRQKELFCYYYFVCKCQRCEKSDSINCDKLYRLLQKFKQLFDENNWIESYELGLKIFYMLKRIYRSDLHPELIMFTTMMLKIRVELLSSKTNDEHINQILERNIETNQLMYSIAAYFHHHSSDLMKKHLKPIRSDIFYFATSY</sequence>
<evidence type="ECO:0000259" key="5">
    <source>
        <dbReference type="PROSITE" id="PS50280"/>
    </source>
</evidence>
<keyword evidence="3" id="KW-0862">Zinc</keyword>
<dbReference type="PROSITE" id="PS50865">
    <property type="entry name" value="ZF_MYND_2"/>
    <property type="match status" value="1"/>
</dbReference>
<dbReference type="SUPFAM" id="SSF144232">
    <property type="entry name" value="HIT/MYND zinc finger-like"/>
    <property type="match status" value="1"/>
</dbReference>
<dbReference type="InterPro" id="IPR001214">
    <property type="entry name" value="SET_dom"/>
</dbReference>
<dbReference type="OrthoDB" id="10008965at2759"/>
<accession>A0A6P6YAM5</accession>
<keyword evidence="1" id="KW-0479">Metal-binding</keyword>
<feature type="domain" description="SET" evidence="5">
    <location>
        <begin position="140"/>
        <end position="233"/>
    </location>
</feature>
<dbReference type="PANTHER" id="PTHR12197:SF251">
    <property type="entry name" value="EG:BACR7C10.4 PROTEIN"/>
    <property type="match status" value="1"/>
</dbReference>
<dbReference type="Pfam" id="PF01753">
    <property type="entry name" value="zf-MYND"/>
    <property type="match status" value="1"/>
</dbReference>
<reference evidence="8" key="1">
    <citation type="submission" date="2025-08" db="UniProtKB">
        <authorList>
            <consortium name="RefSeq"/>
        </authorList>
    </citation>
    <scope>IDENTIFICATION</scope>
    <source>
        <strain evidence="8">Airmid</strain>
    </source>
</reference>
<keyword evidence="2 4" id="KW-0863">Zinc-finger</keyword>
<dbReference type="InterPro" id="IPR002893">
    <property type="entry name" value="Znf_MYND"/>
</dbReference>
<proteinExistence type="predicted"/>
<evidence type="ECO:0000256" key="3">
    <source>
        <dbReference type="ARBA" id="ARBA00022833"/>
    </source>
</evidence>
<dbReference type="AlphaFoldDB" id="A0A6P6YAM5"/>
<organism evidence="7 8">
    <name type="scientific">Dermatophagoides pteronyssinus</name>
    <name type="common">European house dust mite</name>
    <dbReference type="NCBI Taxonomy" id="6956"/>
    <lineage>
        <taxon>Eukaryota</taxon>
        <taxon>Metazoa</taxon>
        <taxon>Ecdysozoa</taxon>
        <taxon>Arthropoda</taxon>
        <taxon>Chelicerata</taxon>
        <taxon>Arachnida</taxon>
        <taxon>Acari</taxon>
        <taxon>Acariformes</taxon>
        <taxon>Sarcoptiformes</taxon>
        <taxon>Astigmata</taxon>
        <taxon>Psoroptidia</taxon>
        <taxon>Analgoidea</taxon>
        <taxon>Pyroglyphidae</taxon>
        <taxon>Dermatophagoidinae</taxon>
        <taxon>Dermatophagoides</taxon>
    </lineage>
</organism>
<dbReference type="GO" id="GO:0008170">
    <property type="term" value="F:N-methyltransferase activity"/>
    <property type="evidence" value="ECO:0007669"/>
    <property type="project" value="UniProtKB-ARBA"/>
</dbReference>
<dbReference type="Pfam" id="PF00856">
    <property type="entry name" value="SET"/>
    <property type="match status" value="1"/>
</dbReference>
<dbReference type="Gene3D" id="1.10.220.160">
    <property type="match status" value="1"/>
</dbReference>
<dbReference type="InterPro" id="IPR050869">
    <property type="entry name" value="H3K4_H4K5_MeTrfase"/>
</dbReference>
<dbReference type="OMA" id="WIESYEL"/>
<dbReference type="Gene3D" id="6.10.140.2220">
    <property type="match status" value="1"/>
</dbReference>
<dbReference type="GO" id="GO:0005634">
    <property type="term" value="C:nucleus"/>
    <property type="evidence" value="ECO:0007669"/>
    <property type="project" value="TreeGrafter"/>
</dbReference>
<dbReference type="RefSeq" id="XP_027201644.1">
    <property type="nucleotide sequence ID" value="XM_027345843.1"/>
</dbReference>
<dbReference type="FunCoup" id="A0A6P6YAM5">
    <property type="interactions" value="532"/>
</dbReference>
<dbReference type="GO" id="GO:0008270">
    <property type="term" value="F:zinc ion binding"/>
    <property type="evidence" value="ECO:0007669"/>
    <property type="project" value="UniProtKB-KW"/>
</dbReference>
<evidence type="ECO:0000259" key="6">
    <source>
        <dbReference type="PROSITE" id="PS50865"/>
    </source>
</evidence>
<keyword evidence="7" id="KW-1185">Reference proteome</keyword>
<name>A0A6P6YAM5_DERPT</name>
<dbReference type="InterPro" id="IPR046341">
    <property type="entry name" value="SET_dom_sf"/>
</dbReference>
<feature type="domain" description="MYND-type" evidence="6">
    <location>
        <begin position="33"/>
        <end position="74"/>
    </location>
</feature>
<evidence type="ECO:0000256" key="2">
    <source>
        <dbReference type="ARBA" id="ARBA00022771"/>
    </source>
</evidence>
<dbReference type="PROSITE" id="PS01360">
    <property type="entry name" value="ZF_MYND_1"/>
    <property type="match status" value="1"/>
</dbReference>
<dbReference type="SUPFAM" id="SSF82199">
    <property type="entry name" value="SET domain"/>
    <property type="match status" value="1"/>
</dbReference>
<gene>
    <name evidence="8" type="primary">LOC113795638</name>
</gene>
<protein>
    <submittedName>
        <fullName evidence="8">N-lysine methyltransferase SMYD2-like</fullName>
    </submittedName>
</protein>
<evidence type="ECO:0000256" key="4">
    <source>
        <dbReference type="PROSITE-ProRule" id="PRU00134"/>
    </source>
</evidence>
<dbReference type="KEGG" id="dpte:113795638"/>
<dbReference type="GO" id="GO:0008276">
    <property type="term" value="F:protein methyltransferase activity"/>
    <property type="evidence" value="ECO:0007669"/>
    <property type="project" value="UniProtKB-ARBA"/>
</dbReference>
<dbReference type="GO" id="GO:0008757">
    <property type="term" value="F:S-adenosylmethionine-dependent methyltransferase activity"/>
    <property type="evidence" value="ECO:0007669"/>
    <property type="project" value="UniProtKB-ARBA"/>
</dbReference>
<dbReference type="Proteomes" id="UP000515146">
    <property type="component" value="Unplaced"/>
</dbReference>
<dbReference type="PANTHER" id="PTHR12197">
    <property type="entry name" value="HISTONE-LYSINE N-METHYLTRANSFERASE SMYD"/>
    <property type="match status" value="1"/>
</dbReference>
<dbReference type="Gene3D" id="2.170.270.10">
    <property type="entry name" value="SET domain"/>
    <property type="match status" value="1"/>
</dbReference>